<dbReference type="Proteomes" id="UP000019678">
    <property type="component" value="Unassembled WGS sequence"/>
</dbReference>
<reference evidence="1 2" key="1">
    <citation type="submission" date="2013-05" db="EMBL/GenBank/DDBJ databases">
        <title>Genome assembly of Chondromyces apiculatus DSM 436.</title>
        <authorList>
            <person name="Sharma G."/>
            <person name="Khatri I."/>
            <person name="Kaur C."/>
            <person name="Mayilraj S."/>
            <person name="Subramanian S."/>
        </authorList>
    </citation>
    <scope>NUCLEOTIDE SEQUENCE [LARGE SCALE GENOMIC DNA]</scope>
    <source>
        <strain evidence="1 2">DSM 436</strain>
    </source>
</reference>
<evidence type="ECO:0000313" key="2">
    <source>
        <dbReference type="Proteomes" id="UP000019678"/>
    </source>
</evidence>
<accession>A0A017TC26</accession>
<evidence type="ECO:0000313" key="1">
    <source>
        <dbReference type="EMBL" id="EYF06365.1"/>
    </source>
</evidence>
<comment type="caution">
    <text evidence="1">The sequence shown here is derived from an EMBL/GenBank/DDBJ whole genome shotgun (WGS) entry which is preliminary data.</text>
</comment>
<protein>
    <submittedName>
        <fullName evidence="1">Uncharacterized protein</fullName>
    </submittedName>
</protein>
<keyword evidence="2" id="KW-1185">Reference proteome</keyword>
<dbReference type="AlphaFoldDB" id="A0A017TC26"/>
<dbReference type="STRING" id="1192034.CAP_1895"/>
<sequence length="38" mass="4267">MGVRRMRLARTVRQRTGGPAWELMGRAARGAALARETR</sequence>
<gene>
    <name evidence="1" type="ORF">CAP_1895</name>
</gene>
<dbReference type="EMBL" id="ASRX01000016">
    <property type="protein sequence ID" value="EYF06365.1"/>
    <property type="molecule type" value="Genomic_DNA"/>
</dbReference>
<name>A0A017TC26_9BACT</name>
<proteinExistence type="predicted"/>
<organism evidence="1 2">
    <name type="scientific">Chondromyces apiculatus DSM 436</name>
    <dbReference type="NCBI Taxonomy" id="1192034"/>
    <lineage>
        <taxon>Bacteria</taxon>
        <taxon>Pseudomonadati</taxon>
        <taxon>Myxococcota</taxon>
        <taxon>Polyangia</taxon>
        <taxon>Polyangiales</taxon>
        <taxon>Polyangiaceae</taxon>
        <taxon>Chondromyces</taxon>
    </lineage>
</organism>